<organism evidence="1">
    <name type="scientific">mine drainage metagenome</name>
    <dbReference type="NCBI Taxonomy" id="410659"/>
    <lineage>
        <taxon>unclassified sequences</taxon>
        <taxon>metagenomes</taxon>
        <taxon>ecological metagenomes</taxon>
    </lineage>
</organism>
<comment type="caution">
    <text evidence="1">The sequence shown here is derived from an EMBL/GenBank/DDBJ whole genome shotgun (WGS) entry which is preliminary data.</text>
</comment>
<reference evidence="1" key="1">
    <citation type="submission" date="2009-10" db="EMBL/GenBank/DDBJ databases">
        <title>Diversity of trophic interactions inside an arsenic-rich microbial ecosystem.</title>
        <authorList>
            <person name="Bertin P.N."/>
            <person name="Heinrich-Salmeron A."/>
            <person name="Pelletier E."/>
            <person name="Goulhen-Chollet F."/>
            <person name="Arsene-Ploetze F."/>
            <person name="Gallien S."/>
            <person name="Calteau A."/>
            <person name="Vallenet D."/>
            <person name="Casiot C."/>
            <person name="Chane-Woon-Ming B."/>
            <person name="Giloteaux L."/>
            <person name="Barakat M."/>
            <person name="Bonnefoy V."/>
            <person name="Bruneel O."/>
            <person name="Chandler M."/>
            <person name="Cleiss J."/>
            <person name="Duran R."/>
            <person name="Elbaz-Poulichet F."/>
            <person name="Fonknechten N."/>
            <person name="Lauga B."/>
            <person name="Mornico D."/>
            <person name="Ortet P."/>
            <person name="Schaeffer C."/>
            <person name="Siguier P."/>
            <person name="Alexander Thil Smith A."/>
            <person name="Van Dorsselaer A."/>
            <person name="Weissenbach J."/>
            <person name="Medigue C."/>
            <person name="Le Paslier D."/>
        </authorList>
    </citation>
    <scope>NUCLEOTIDE SEQUENCE</scope>
</reference>
<name>E6PLU8_9ZZZZ</name>
<dbReference type="AlphaFoldDB" id="E6PLU8"/>
<dbReference type="EMBL" id="CABM01000014">
    <property type="protein sequence ID" value="CBH95900.1"/>
    <property type="molecule type" value="Genomic_DNA"/>
</dbReference>
<gene>
    <name evidence="1" type="ORF">CARN2_2172</name>
</gene>
<evidence type="ECO:0000313" key="1">
    <source>
        <dbReference type="EMBL" id="CBH95900.1"/>
    </source>
</evidence>
<accession>E6PLU8</accession>
<protein>
    <submittedName>
        <fullName evidence="1">Uncharacterized protein</fullName>
    </submittedName>
</protein>
<sequence>MSRVQHTFGINQRLLSRPLKMAKSNCDNYTMILSLSDKKVLLSQKIKRKGNSARWNQ</sequence>
<proteinExistence type="predicted"/>